<dbReference type="AlphaFoldDB" id="A0A1H0SPE6"/>
<name>A0A1H0SPE6_9PSEU</name>
<dbReference type="EMBL" id="FNIX01000008">
    <property type="protein sequence ID" value="SDP43118.1"/>
    <property type="molecule type" value="Genomic_DNA"/>
</dbReference>
<organism evidence="1 2">
    <name type="scientific">Lentzea jiangxiensis</name>
    <dbReference type="NCBI Taxonomy" id="641025"/>
    <lineage>
        <taxon>Bacteria</taxon>
        <taxon>Bacillati</taxon>
        <taxon>Actinomycetota</taxon>
        <taxon>Actinomycetes</taxon>
        <taxon>Pseudonocardiales</taxon>
        <taxon>Pseudonocardiaceae</taxon>
        <taxon>Lentzea</taxon>
    </lineage>
</organism>
<protein>
    <submittedName>
        <fullName evidence="1">Uncharacterized protein</fullName>
    </submittedName>
</protein>
<dbReference type="Proteomes" id="UP000199691">
    <property type="component" value="Unassembled WGS sequence"/>
</dbReference>
<reference evidence="2" key="1">
    <citation type="submission" date="2016-10" db="EMBL/GenBank/DDBJ databases">
        <authorList>
            <person name="Varghese N."/>
            <person name="Submissions S."/>
        </authorList>
    </citation>
    <scope>NUCLEOTIDE SEQUENCE [LARGE SCALE GENOMIC DNA]</scope>
    <source>
        <strain evidence="2">CGMCC 4.6609</strain>
    </source>
</reference>
<proteinExistence type="predicted"/>
<keyword evidence="2" id="KW-1185">Reference proteome</keyword>
<accession>A0A1H0SPE6</accession>
<sequence>MSVSLLYEATWKLLSAASVLLRGEAAKDAELLVLRHENTVLRRQLSGPGRYRRTDSGSPRYPG</sequence>
<gene>
    <name evidence="1" type="ORF">SAMN05421507_108166</name>
</gene>
<evidence type="ECO:0000313" key="2">
    <source>
        <dbReference type="Proteomes" id="UP000199691"/>
    </source>
</evidence>
<evidence type="ECO:0000313" key="1">
    <source>
        <dbReference type="EMBL" id="SDP43118.1"/>
    </source>
</evidence>